<accession>A0A8M1KRF6</accession>
<comment type="catalytic activity">
    <reaction evidence="8">
        <text>H2O(in) = H2O(out)</text>
        <dbReference type="Rhea" id="RHEA:29667"/>
        <dbReference type="ChEBI" id="CHEBI:15377"/>
    </reaction>
</comment>
<dbReference type="GO" id="GO:0015250">
    <property type="term" value="F:water channel activity"/>
    <property type="evidence" value="ECO:0007669"/>
    <property type="project" value="TreeGrafter"/>
</dbReference>
<comment type="catalytic activity">
    <reaction evidence="9">
        <text>glycerol(in) = glycerol(out)</text>
        <dbReference type="Rhea" id="RHEA:29675"/>
        <dbReference type="ChEBI" id="CHEBI:17754"/>
    </reaction>
</comment>
<feature type="transmembrane region" description="Helical" evidence="10">
    <location>
        <begin position="183"/>
        <end position="201"/>
    </location>
</feature>
<gene>
    <name evidence="12" type="primary">aqp10a</name>
</gene>
<comment type="subcellular location">
    <subcellularLocation>
        <location evidence="1">Membrane</location>
        <topology evidence="1">Multi-pass membrane protein</topology>
    </subcellularLocation>
</comment>
<evidence type="ECO:0000256" key="4">
    <source>
        <dbReference type="ARBA" id="ARBA00022692"/>
    </source>
</evidence>
<dbReference type="InterPro" id="IPR022357">
    <property type="entry name" value="MIP_CS"/>
</dbReference>
<feature type="transmembrane region" description="Helical" evidence="10">
    <location>
        <begin position="47"/>
        <end position="67"/>
    </location>
</feature>
<dbReference type="GO" id="GO:0015204">
    <property type="term" value="F:urea transmembrane transporter activity"/>
    <property type="evidence" value="ECO:0007669"/>
    <property type="project" value="TreeGrafter"/>
</dbReference>
<protein>
    <submittedName>
        <fullName evidence="12">Aquaporin-10a</fullName>
    </submittedName>
</protein>
<dbReference type="NCBIfam" id="TIGR00861">
    <property type="entry name" value="MIP"/>
    <property type="match status" value="1"/>
</dbReference>
<feature type="transmembrane region" description="Helical" evidence="10">
    <location>
        <begin position="99"/>
        <end position="119"/>
    </location>
</feature>
<evidence type="ECO:0000313" key="11">
    <source>
        <dbReference type="Proteomes" id="UP000515152"/>
    </source>
</evidence>
<reference evidence="12" key="1">
    <citation type="submission" date="2025-08" db="UniProtKB">
        <authorList>
            <consortium name="RefSeq"/>
        </authorList>
    </citation>
    <scope>IDENTIFICATION</scope>
</reference>
<evidence type="ECO:0000256" key="8">
    <source>
        <dbReference type="ARBA" id="ARBA00034651"/>
    </source>
</evidence>
<dbReference type="GO" id="GO:0016323">
    <property type="term" value="C:basolateral plasma membrane"/>
    <property type="evidence" value="ECO:0007669"/>
    <property type="project" value="TreeGrafter"/>
</dbReference>
<evidence type="ECO:0000256" key="10">
    <source>
        <dbReference type="SAM" id="Phobius"/>
    </source>
</evidence>
<evidence type="ECO:0000256" key="1">
    <source>
        <dbReference type="ARBA" id="ARBA00004141"/>
    </source>
</evidence>
<dbReference type="AlphaFoldDB" id="A0A8M1KRF6"/>
<comment type="catalytic activity">
    <reaction evidence="7">
        <text>urea(in) = urea(out)</text>
        <dbReference type="Rhea" id="RHEA:32799"/>
        <dbReference type="ChEBI" id="CHEBI:16199"/>
    </reaction>
</comment>
<dbReference type="PROSITE" id="PS51257">
    <property type="entry name" value="PROKAR_LIPOPROTEIN"/>
    <property type="match status" value="1"/>
</dbReference>
<dbReference type="FunFam" id="1.20.1080.10:FF:000005">
    <property type="entry name" value="Aquaporin 3"/>
    <property type="match status" value="1"/>
</dbReference>
<evidence type="ECO:0000313" key="12">
    <source>
        <dbReference type="RefSeq" id="XP_042564983.1"/>
    </source>
</evidence>
<dbReference type="CDD" id="cd00333">
    <property type="entry name" value="MIP"/>
    <property type="match status" value="1"/>
</dbReference>
<feature type="transmembrane region" description="Helical" evidence="10">
    <location>
        <begin position="154"/>
        <end position="171"/>
    </location>
</feature>
<keyword evidence="4 10" id="KW-0812">Transmembrane</keyword>
<dbReference type="OrthoDB" id="3222at2759"/>
<name>A0A8M1KRF6_CLUHA</name>
<evidence type="ECO:0000256" key="7">
    <source>
        <dbReference type="ARBA" id="ARBA00033993"/>
    </source>
</evidence>
<dbReference type="PANTHER" id="PTHR43829">
    <property type="entry name" value="AQUAPORIN OR AQUAGLYCEROPORIN RELATED"/>
    <property type="match status" value="1"/>
</dbReference>
<dbReference type="Proteomes" id="UP000515152">
    <property type="component" value="Chromosome 11"/>
</dbReference>
<sequence>MKQVRKALTVKNELVRQCMGELLGTFVLLLFGCAAAAQVKTSRETKGQFLSANMAFSVGVMAAMYICKGVSGAHLNPAVSLSFCVLGQMSWKKLVPYSLSQLLGAYLASGLVFCVYYDAIMEFSGGVLTVTGPNETASIFATYPSEYVSLTSSFLDQVIGTAVLIVCSLALGDRRNSAAPTELEPLMVGLVIWVIGLSMGSNCGYPLNPARDLGPRVFTYLAGWGSEVFSAGNGWFWVPLVAPFVGALVGAALYYFFIEIHHPPLEESANGDALCIGNKILKLEVPDQDINALKSFKKDENLDNV</sequence>
<evidence type="ECO:0000256" key="6">
    <source>
        <dbReference type="ARBA" id="ARBA00023136"/>
    </source>
</evidence>
<feature type="transmembrane region" description="Helical" evidence="10">
    <location>
        <begin position="234"/>
        <end position="257"/>
    </location>
</feature>
<dbReference type="CTD" id="436621"/>
<dbReference type="PANTHER" id="PTHR43829:SF20">
    <property type="entry name" value="AQUAPORIN 10"/>
    <property type="match status" value="1"/>
</dbReference>
<evidence type="ECO:0000256" key="9">
    <source>
        <dbReference type="ARBA" id="ARBA00049405"/>
    </source>
</evidence>
<keyword evidence="5 10" id="KW-1133">Transmembrane helix</keyword>
<organism evidence="11 12">
    <name type="scientific">Clupea harengus</name>
    <name type="common">Atlantic herring</name>
    <dbReference type="NCBI Taxonomy" id="7950"/>
    <lineage>
        <taxon>Eukaryota</taxon>
        <taxon>Metazoa</taxon>
        <taxon>Chordata</taxon>
        <taxon>Craniata</taxon>
        <taxon>Vertebrata</taxon>
        <taxon>Euteleostomi</taxon>
        <taxon>Actinopterygii</taxon>
        <taxon>Neopterygii</taxon>
        <taxon>Teleostei</taxon>
        <taxon>Clupei</taxon>
        <taxon>Clupeiformes</taxon>
        <taxon>Clupeoidei</taxon>
        <taxon>Clupeidae</taxon>
        <taxon>Clupea</taxon>
    </lineage>
</organism>
<keyword evidence="6 10" id="KW-0472">Membrane</keyword>
<dbReference type="RefSeq" id="XP_042564983.1">
    <property type="nucleotide sequence ID" value="XM_042709049.1"/>
</dbReference>
<dbReference type="GeneID" id="105891795"/>
<evidence type="ECO:0000256" key="3">
    <source>
        <dbReference type="ARBA" id="ARBA00022448"/>
    </source>
</evidence>
<dbReference type="InterPro" id="IPR000425">
    <property type="entry name" value="MIP"/>
</dbReference>
<comment type="similarity">
    <text evidence="2">Belongs to the MIP/aquaporin (TC 1.A.8) family.</text>
</comment>
<dbReference type="GO" id="GO:0015254">
    <property type="term" value="F:glycerol channel activity"/>
    <property type="evidence" value="ECO:0007669"/>
    <property type="project" value="TreeGrafter"/>
</dbReference>
<proteinExistence type="inferred from homology"/>
<keyword evidence="11" id="KW-1185">Reference proteome</keyword>
<keyword evidence="3" id="KW-0813">Transport</keyword>
<evidence type="ECO:0000256" key="2">
    <source>
        <dbReference type="ARBA" id="ARBA00006175"/>
    </source>
</evidence>
<dbReference type="KEGG" id="char:105891795"/>
<evidence type="ECO:0000256" key="5">
    <source>
        <dbReference type="ARBA" id="ARBA00022989"/>
    </source>
</evidence>
<dbReference type="InterPro" id="IPR050363">
    <property type="entry name" value="MIP/Aquaporin"/>
</dbReference>
<dbReference type="PROSITE" id="PS00221">
    <property type="entry name" value="MIP"/>
    <property type="match status" value="1"/>
</dbReference>
<dbReference type="Pfam" id="PF00230">
    <property type="entry name" value="MIP"/>
    <property type="match status" value="1"/>
</dbReference>